<name>A0A0V0TGA9_9BILA</name>
<gene>
    <name evidence="1" type="ORF">T05_3446</name>
</gene>
<accession>A0A0V0TGA9</accession>
<protein>
    <submittedName>
        <fullName evidence="1">Uncharacterized protein</fullName>
    </submittedName>
</protein>
<evidence type="ECO:0000313" key="1">
    <source>
        <dbReference type="EMBL" id="KRX38061.1"/>
    </source>
</evidence>
<comment type="caution">
    <text evidence="1">The sequence shown here is derived from an EMBL/GenBank/DDBJ whole genome shotgun (WGS) entry which is preliminary data.</text>
</comment>
<dbReference type="OrthoDB" id="10306488at2759"/>
<dbReference type="EMBL" id="JYDJ01000283">
    <property type="protein sequence ID" value="KRX38061.1"/>
    <property type="molecule type" value="Genomic_DNA"/>
</dbReference>
<dbReference type="Proteomes" id="UP000055048">
    <property type="component" value="Unassembled WGS sequence"/>
</dbReference>
<proteinExistence type="predicted"/>
<evidence type="ECO:0000313" key="2">
    <source>
        <dbReference type="Proteomes" id="UP000055048"/>
    </source>
</evidence>
<keyword evidence="2" id="KW-1185">Reference proteome</keyword>
<organism evidence="1 2">
    <name type="scientific">Trichinella murrelli</name>
    <dbReference type="NCBI Taxonomy" id="144512"/>
    <lineage>
        <taxon>Eukaryota</taxon>
        <taxon>Metazoa</taxon>
        <taxon>Ecdysozoa</taxon>
        <taxon>Nematoda</taxon>
        <taxon>Enoplea</taxon>
        <taxon>Dorylaimia</taxon>
        <taxon>Trichinellida</taxon>
        <taxon>Trichinellidae</taxon>
        <taxon>Trichinella</taxon>
    </lineage>
</organism>
<sequence length="94" mass="10778">MVVFDQEPLIIVARLFQLTKVVTLVLSFPFENCFNEHKRLASQGPLERLNSNCAKHAGLIGCDYHSIAARKSRRNGKDRFVELHFLVLLKLNQI</sequence>
<reference evidence="1 2" key="1">
    <citation type="submission" date="2015-01" db="EMBL/GenBank/DDBJ databases">
        <title>Evolution of Trichinella species and genotypes.</title>
        <authorList>
            <person name="Korhonen P.K."/>
            <person name="Edoardo P."/>
            <person name="Giuseppe L.R."/>
            <person name="Gasser R.B."/>
        </authorList>
    </citation>
    <scope>NUCLEOTIDE SEQUENCE [LARGE SCALE GENOMIC DNA]</scope>
    <source>
        <strain evidence="1">ISS417</strain>
    </source>
</reference>
<dbReference type="AlphaFoldDB" id="A0A0V0TGA9"/>